<dbReference type="GO" id="GO:0008083">
    <property type="term" value="F:growth factor activity"/>
    <property type="evidence" value="ECO:0007669"/>
    <property type="project" value="TreeGrafter"/>
</dbReference>
<dbReference type="EnsemblMetazoa" id="PPAI001890-RA">
    <property type="protein sequence ID" value="PPAI001890-PA"/>
    <property type="gene ID" value="PPAI001890"/>
</dbReference>
<dbReference type="GO" id="GO:0005121">
    <property type="term" value="F:Toll binding"/>
    <property type="evidence" value="ECO:0007669"/>
    <property type="project" value="TreeGrafter"/>
</dbReference>
<protein>
    <submittedName>
        <fullName evidence="1">Uncharacterized protein</fullName>
    </submittedName>
</protein>
<reference evidence="1" key="1">
    <citation type="submission" date="2022-08" db="UniProtKB">
        <authorList>
            <consortium name="EnsemblMetazoa"/>
        </authorList>
    </citation>
    <scope>IDENTIFICATION</scope>
    <source>
        <strain evidence="1">Israel</strain>
    </source>
</reference>
<evidence type="ECO:0000313" key="1">
    <source>
        <dbReference type="EnsemblMetazoa" id="PPAI001890-PA"/>
    </source>
</evidence>
<dbReference type="Proteomes" id="UP000092462">
    <property type="component" value="Unassembled WGS sequence"/>
</dbReference>
<evidence type="ECO:0000313" key="2">
    <source>
        <dbReference type="Proteomes" id="UP000092462"/>
    </source>
</evidence>
<name>A0A1B0D3G7_PHLPP</name>
<dbReference type="PANTHER" id="PTHR23199:SF5">
    <property type="entry name" value="PROTEIN SPAETZLE 4"/>
    <property type="match status" value="1"/>
</dbReference>
<dbReference type="GO" id="GO:0005576">
    <property type="term" value="C:extracellular region"/>
    <property type="evidence" value="ECO:0007669"/>
    <property type="project" value="TreeGrafter"/>
</dbReference>
<dbReference type="VEuPathDB" id="VectorBase:PPAI001890"/>
<keyword evidence="2" id="KW-1185">Reference proteome</keyword>
<dbReference type="GO" id="GO:0021556">
    <property type="term" value="P:central nervous system formation"/>
    <property type="evidence" value="ECO:0007669"/>
    <property type="project" value="TreeGrafter"/>
</dbReference>
<dbReference type="EMBL" id="AJVK01023549">
    <property type="status" value="NOT_ANNOTATED_CDS"/>
    <property type="molecule type" value="Genomic_DNA"/>
</dbReference>
<dbReference type="AlphaFoldDB" id="A0A1B0D3G7"/>
<sequence>MMGINVPKSIIFLIFVTVAPLTILGYGFDSASSCGPKASRRGRAQLLTAIPCDLSSQSYCNLPGTAYPWHAVRRFVHENQGLMRRMYGDIRHISVLRTEIENNDIEISDIEVAAARYSRHGERNSIFLNLDVVINAIVDLDRRICSKVLIVRIRGCACCWIICIGFRDP</sequence>
<accession>A0A1B0D3G7</accession>
<organism evidence="1 2">
    <name type="scientific">Phlebotomus papatasi</name>
    <name type="common">Sandfly</name>
    <dbReference type="NCBI Taxonomy" id="29031"/>
    <lineage>
        <taxon>Eukaryota</taxon>
        <taxon>Metazoa</taxon>
        <taxon>Ecdysozoa</taxon>
        <taxon>Arthropoda</taxon>
        <taxon>Hexapoda</taxon>
        <taxon>Insecta</taxon>
        <taxon>Pterygota</taxon>
        <taxon>Neoptera</taxon>
        <taxon>Endopterygota</taxon>
        <taxon>Diptera</taxon>
        <taxon>Nematocera</taxon>
        <taxon>Psychodoidea</taxon>
        <taxon>Psychodidae</taxon>
        <taxon>Phlebotomus</taxon>
        <taxon>Phlebotomus</taxon>
    </lineage>
</organism>
<dbReference type="PANTHER" id="PTHR23199">
    <property type="entry name" value="NEUROTROPHIN 1-RELATED"/>
    <property type="match status" value="1"/>
</dbReference>
<dbReference type="GO" id="GO:0045087">
    <property type="term" value="P:innate immune response"/>
    <property type="evidence" value="ECO:0007669"/>
    <property type="project" value="TreeGrafter"/>
</dbReference>
<dbReference type="InterPro" id="IPR052444">
    <property type="entry name" value="Spz/Toll_ligand-like"/>
</dbReference>
<dbReference type="VEuPathDB" id="VectorBase:PPAPM1_006871"/>
<proteinExistence type="predicted"/>